<dbReference type="EMBL" id="JAATIQ010000077">
    <property type="protein sequence ID" value="KAF4387781.1"/>
    <property type="molecule type" value="Genomic_DNA"/>
</dbReference>
<dbReference type="SUPFAM" id="SSF57667">
    <property type="entry name" value="beta-beta-alpha zinc fingers"/>
    <property type="match status" value="1"/>
</dbReference>
<feature type="non-terminal residue" evidence="6">
    <location>
        <position position="1"/>
    </location>
</feature>
<dbReference type="InterPro" id="IPR012337">
    <property type="entry name" value="RNaseH-like_sf"/>
</dbReference>
<evidence type="ECO:0000256" key="2">
    <source>
        <dbReference type="ARBA" id="ARBA00022771"/>
    </source>
</evidence>
<dbReference type="AlphaFoldDB" id="A0A7J6GYB3"/>
<evidence type="ECO:0000256" key="4">
    <source>
        <dbReference type="PROSITE-ProRule" id="PRU00027"/>
    </source>
</evidence>
<evidence type="ECO:0000259" key="5">
    <source>
        <dbReference type="PROSITE" id="PS50808"/>
    </source>
</evidence>
<dbReference type="SUPFAM" id="SSF53098">
    <property type="entry name" value="Ribonuclease H-like"/>
    <property type="match status" value="1"/>
</dbReference>
<accession>A0A7J6GYB3</accession>
<dbReference type="GO" id="GO:0003677">
    <property type="term" value="F:DNA binding"/>
    <property type="evidence" value="ECO:0007669"/>
    <property type="project" value="InterPro"/>
</dbReference>
<reference evidence="6 7" key="1">
    <citation type="journal article" date="2020" name="bioRxiv">
        <title>Sequence and annotation of 42 cannabis genomes reveals extensive copy number variation in cannabinoid synthesis and pathogen resistance genes.</title>
        <authorList>
            <person name="Mckernan K.J."/>
            <person name="Helbert Y."/>
            <person name="Kane L.T."/>
            <person name="Ebling H."/>
            <person name="Zhang L."/>
            <person name="Liu B."/>
            <person name="Eaton Z."/>
            <person name="Mclaughlin S."/>
            <person name="Kingan S."/>
            <person name="Baybayan P."/>
            <person name="Concepcion G."/>
            <person name="Jordan M."/>
            <person name="Riva A."/>
            <person name="Barbazuk W."/>
            <person name="Harkins T."/>
        </authorList>
    </citation>
    <scope>NUCLEOTIDE SEQUENCE [LARGE SCALE GENOMIC DNA]</scope>
    <source>
        <strain evidence="7">cv. Jamaican Lion 4</strain>
        <tissue evidence="6">Leaf</tissue>
    </source>
</reference>
<evidence type="ECO:0000256" key="3">
    <source>
        <dbReference type="ARBA" id="ARBA00022833"/>
    </source>
</evidence>
<evidence type="ECO:0000313" key="6">
    <source>
        <dbReference type="EMBL" id="KAF4387781.1"/>
    </source>
</evidence>
<gene>
    <name evidence="6" type="ORF">G4B88_004108</name>
</gene>
<dbReference type="Proteomes" id="UP000583929">
    <property type="component" value="Unassembled WGS sequence"/>
</dbReference>
<protein>
    <recommendedName>
        <fullName evidence="5">BED-type domain-containing protein</fullName>
    </recommendedName>
</protein>
<proteinExistence type="predicted"/>
<dbReference type="InterPro" id="IPR003656">
    <property type="entry name" value="Znf_BED"/>
</dbReference>
<name>A0A7J6GYB3_CANSA</name>
<dbReference type="GO" id="GO:0008270">
    <property type="term" value="F:zinc ion binding"/>
    <property type="evidence" value="ECO:0007669"/>
    <property type="project" value="UniProtKB-KW"/>
</dbReference>
<sequence length="239" mass="27197">MDALLVPTDNNELLGSDILPNKRRRKKSIVWEHFVVKKVDAEHIRAYCKQCEKSFAYITGSKLAGTSHLKRHIALGICPVTRQKNQLMTGTPGPRSVNHILLNGQLLVGNCFARVLSNIAQDALGIMREVICKIRENVKYVKTSETHEDKFLELKQQLQVPSMKDLVIDDQTKWNSTYHMLVAACELQEVFACLDTSDPDYKITPSIDEWRQVEILCMYLKYLYDAANILTAPTYPTAN</sequence>
<dbReference type="InterPro" id="IPR036236">
    <property type="entry name" value="Znf_C2H2_sf"/>
</dbReference>
<keyword evidence="2 4" id="KW-0863">Zinc-finger</keyword>
<dbReference type="PANTHER" id="PTHR23272">
    <property type="entry name" value="BED FINGER-RELATED"/>
    <property type="match status" value="1"/>
</dbReference>
<dbReference type="PANTHER" id="PTHR23272:SF15">
    <property type="entry name" value="ZINC FINGER BED DOMAIN-CONTAINING PROTEIN DAYSLEEPER-LIKE"/>
    <property type="match status" value="1"/>
</dbReference>
<dbReference type="PROSITE" id="PS50808">
    <property type="entry name" value="ZF_BED"/>
    <property type="match status" value="1"/>
</dbReference>
<keyword evidence="7" id="KW-1185">Reference proteome</keyword>
<organism evidence="6 7">
    <name type="scientific">Cannabis sativa</name>
    <name type="common">Hemp</name>
    <name type="synonym">Marijuana</name>
    <dbReference type="NCBI Taxonomy" id="3483"/>
    <lineage>
        <taxon>Eukaryota</taxon>
        <taxon>Viridiplantae</taxon>
        <taxon>Streptophyta</taxon>
        <taxon>Embryophyta</taxon>
        <taxon>Tracheophyta</taxon>
        <taxon>Spermatophyta</taxon>
        <taxon>Magnoliopsida</taxon>
        <taxon>eudicotyledons</taxon>
        <taxon>Gunneridae</taxon>
        <taxon>Pentapetalae</taxon>
        <taxon>rosids</taxon>
        <taxon>fabids</taxon>
        <taxon>Rosales</taxon>
        <taxon>Cannabaceae</taxon>
        <taxon>Cannabis</taxon>
    </lineage>
</organism>
<feature type="domain" description="BED-type" evidence="5">
    <location>
        <begin position="25"/>
        <end position="85"/>
    </location>
</feature>
<evidence type="ECO:0000256" key="1">
    <source>
        <dbReference type="ARBA" id="ARBA00022723"/>
    </source>
</evidence>
<keyword evidence="3" id="KW-0862">Zinc</keyword>
<keyword evidence="1" id="KW-0479">Metal-binding</keyword>
<dbReference type="SMART" id="SM00614">
    <property type="entry name" value="ZnF_BED"/>
    <property type="match status" value="1"/>
</dbReference>
<evidence type="ECO:0000313" key="7">
    <source>
        <dbReference type="Proteomes" id="UP000583929"/>
    </source>
</evidence>
<comment type="caution">
    <text evidence="6">The sequence shown here is derived from an EMBL/GenBank/DDBJ whole genome shotgun (WGS) entry which is preliminary data.</text>
</comment>